<gene>
    <name evidence="1" type="ORF">KI659_17720</name>
</gene>
<accession>A0AAP2CL97</accession>
<evidence type="ECO:0000313" key="1">
    <source>
        <dbReference type="EMBL" id="MBS9525864.1"/>
    </source>
</evidence>
<dbReference type="AlphaFoldDB" id="A0AAP2CL97"/>
<sequence>MKAKTENKNEPTIIVVFGEKLKEYILNEPMVPFKIVKVEVYVLNVLLAGAKNFSPLQGGQRIQLPNEQKYYPSRDNLEWPKERVFKN</sequence>
<organism evidence="1 2">
    <name type="scientific">Litoribacter ruber</name>
    <dbReference type="NCBI Taxonomy" id="702568"/>
    <lineage>
        <taxon>Bacteria</taxon>
        <taxon>Pseudomonadati</taxon>
        <taxon>Bacteroidota</taxon>
        <taxon>Cytophagia</taxon>
        <taxon>Cytophagales</taxon>
        <taxon>Cyclobacteriaceae</taxon>
        <taxon>Litoribacter</taxon>
    </lineage>
</organism>
<protein>
    <submittedName>
        <fullName evidence="1">Uncharacterized protein</fullName>
    </submittedName>
</protein>
<evidence type="ECO:0000313" key="2">
    <source>
        <dbReference type="Proteomes" id="UP001319104"/>
    </source>
</evidence>
<dbReference type="EMBL" id="JAHCMY010000021">
    <property type="protein sequence ID" value="MBS9525864.1"/>
    <property type="molecule type" value="Genomic_DNA"/>
</dbReference>
<proteinExistence type="predicted"/>
<comment type="caution">
    <text evidence="1">The sequence shown here is derived from an EMBL/GenBank/DDBJ whole genome shotgun (WGS) entry which is preliminary data.</text>
</comment>
<keyword evidence="2" id="KW-1185">Reference proteome</keyword>
<dbReference type="RefSeq" id="WP_213946724.1">
    <property type="nucleotide sequence ID" value="NZ_JAHCMY010000021.1"/>
</dbReference>
<reference evidence="1 2" key="1">
    <citation type="submission" date="2021-05" db="EMBL/GenBank/DDBJ databases">
        <authorList>
            <person name="Zhang Z.D."/>
            <person name="Osman G."/>
        </authorList>
    </citation>
    <scope>NUCLEOTIDE SEQUENCE [LARGE SCALE GENOMIC DNA]</scope>
    <source>
        <strain evidence="1 2">KCTC 32217</strain>
    </source>
</reference>
<dbReference type="Proteomes" id="UP001319104">
    <property type="component" value="Unassembled WGS sequence"/>
</dbReference>
<name>A0AAP2CL97_9BACT</name>